<dbReference type="CDD" id="cd07698">
    <property type="entry name" value="IgC1_MHC_I_alpha3"/>
    <property type="match status" value="1"/>
</dbReference>
<dbReference type="InterPro" id="IPR050208">
    <property type="entry name" value="MHC_class-I_related"/>
</dbReference>
<reference evidence="6" key="1">
    <citation type="submission" date="2025-08" db="UniProtKB">
        <authorList>
            <consortium name="RefSeq"/>
        </authorList>
    </citation>
    <scope>IDENTIFICATION</scope>
</reference>
<dbReference type="PRINTS" id="PR01638">
    <property type="entry name" value="MHCCLASSI"/>
</dbReference>
<dbReference type="RefSeq" id="XP_060053401.1">
    <property type="nucleotide sequence ID" value="XM_060197418.1"/>
</dbReference>
<dbReference type="Gene3D" id="2.60.40.10">
    <property type="entry name" value="Immunoglobulins"/>
    <property type="match status" value="1"/>
</dbReference>
<gene>
    <name evidence="6" type="primary">LOC107522748</name>
</gene>
<dbReference type="PROSITE" id="PS50835">
    <property type="entry name" value="IG_LIKE"/>
    <property type="match status" value="1"/>
</dbReference>
<dbReference type="InterPro" id="IPR007110">
    <property type="entry name" value="Ig-like_dom"/>
</dbReference>
<dbReference type="InterPro" id="IPR001039">
    <property type="entry name" value="MHC_I_a_a1/a2"/>
</dbReference>
<evidence type="ECO:0000313" key="6">
    <source>
        <dbReference type="RefSeq" id="XP_060053401.1"/>
    </source>
</evidence>
<dbReference type="InterPro" id="IPR003006">
    <property type="entry name" value="Ig/MHC_CS"/>
</dbReference>
<dbReference type="PANTHER" id="PTHR16675">
    <property type="entry name" value="MHC CLASS I-RELATED"/>
    <property type="match status" value="1"/>
</dbReference>
<sequence length="385" mass="43427">MLLLCGLLSQCAAESLWRLPSVEDDPTYSAKIAIAELADLKFDSKPWPGGTHTLYYHYLALSEPVPHLPQFMAVGYMNDQPFIKFDSHEGRAKPQAPWMEAMDAQYWEKETQKQQGWALLQPKGIWRVMGYYNHSGGIHSTHFMIGCEIQEDGSSRGFWQFGYDGEDHLTLDMDTQSWVPGHPLALQTKRWWDQKPCYAEYDKAYLDKLCLPSLHRYLELGGHSLTRKELPTVQVTRHLAQDGDATLRCWARGFYPRDISVSWWLGEEELSQETEWVETRPSGDGTYQTWAAVRVPQGKETQYNCRVQHSGLSQVLTVAWESPSSAGLLATVISIVAIALLAVLGTVYFIKVKSQARGNKDSYQQAPGDCEIVGGEEAPAVHPAM</sequence>
<dbReference type="InterPro" id="IPR011162">
    <property type="entry name" value="MHC_I/II-like_Ag-recog"/>
</dbReference>
<dbReference type="Gene3D" id="3.30.500.10">
    <property type="entry name" value="MHC class I-like antigen recognition-like"/>
    <property type="match status" value="1"/>
</dbReference>
<evidence type="ECO:0000256" key="2">
    <source>
        <dbReference type="RuleBase" id="RU004439"/>
    </source>
</evidence>
<evidence type="ECO:0000259" key="4">
    <source>
        <dbReference type="PROSITE" id="PS50835"/>
    </source>
</evidence>
<dbReference type="SUPFAM" id="SSF54452">
    <property type="entry name" value="MHC antigen-recognition domain"/>
    <property type="match status" value="1"/>
</dbReference>
<dbReference type="Pfam" id="PF00129">
    <property type="entry name" value="MHC_I"/>
    <property type="match status" value="1"/>
</dbReference>
<keyword evidence="3" id="KW-0472">Membrane</keyword>
<feature type="domain" description="Ig-like" evidence="4">
    <location>
        <begin position="231"/>
        <end position="319"/>
    </location>
</feature>
<dbReference type="InterPro" id="IPR036179">
    <property type="entry name" value="Ig-like_dom_sf"/>
</dbReference>
<keyword evidence="1" id="KW-0325">Glycoprotein</keyword>
<evidence type="ECO:0000313" key="5">
    <source>
        <dbReference type="Proteomes" id="UP001652624"/>
    </source>
</evidence>
<feature type="transmembrane region" description="Helical" evidence="3">
    <location>
        <begin position="326"/>
        <end position="350"/>
    </location>
</feature>
<comment type="similarity">
    <text evidence="2">Belongs to the MHC class I family.</text>
</comment>
<dbReference type="InterPro" id="IPR013783">
    <property type="entry name" value="Ig-like_fold"/>
</dbReference>
<keyword evidence="3" id="KW-1133">Transmembrane helix</keyword>
<organism evidence="5 6">
    <name type="scientific">Erinaceus europaeus</name>
    <name type="common">Western European hedgehog</name>
    <dbReference type="NCBI Taxonomy" id="9365"/>
    <lineage>
        <taxon>Eukaryota</taxon>
        <taxon>Metazoa</taxon>
        <taxon>Chordata</taxon>
        <taxon>Craniata</taxon>
        <taxon>Vertebrata</taxon>
        <taxon>Euteleostomi</taxon>
        <taxon>Mammalia</taxon>
        <taxon>Eutheria</taxon>
        <taxon>Laurasiatheria</taxon>
        <taxon>Eulipotyphla</taxon>
        <taxon>Erinaceidae</taxon>
        <taxon>Erinaceinae</taxon>
        <taxon>Erinaceus</taxon>
    </lineage>
</organism>
<protein>
    <submittedName>
        <fullName evidence="6">H-2 class I histocompatibility antigen, Q10 alpha chain-like</fullName>
    </submittedName>
</protein>
<dbReference type="SMART" id="SM00407">
    <property type="entry name" value="IGc1"/>
    <property type="match status" value="1"/>
</dbReference>
<name>A0ABM3XX51_ERIEU</name>
<dbReference type="PROSITE" id="PS00290">
    <property type="entry name" value="IG_MHC"/>
    <property type="match status" value="1"/>
</dbReference>
<dbReference type="InterPro" id="IPR003597">
    <property type="entry name" value="Ig_C1-set"/>
</dbReference>
<accession>A0ABM3XX51</accession>
<dbReference type="InterPro" id="IPR037055">
    <property type="entry name" value="MHC_I-like_Ag-recog_sf"/>
</dbReference>
<proteinExistence type="inferred from homology"/>
<dbReference type="Proteomes" id="UP001652624">
    <property type="component" value="Chromosome 9"/>
</dbReference>
<keyword evidence="5" id="KW-1185">Reference proteome</keyword>
<dbReference type="InterPro" id="IPR011161">
    <property type="entry name" value="MHC_I-like_Ag-recog"/>
</dbReference>
<keyword evidence="3" id="KW-0812">Transmembrane</keyword>
<dbReference type="PANTHER" id="PTHR16675:SF134">
    <property type="entry name" value="IG-LIKE DOMAIN-CONTAINING PROTEIN"/>
    <property type="match status" value="1"/>
</dbReference>
<dbReference type="Pfam" id="PF07654">
    <property type="entry name" value="C1-set"/>
    <property type="match status" value="1"/>
</dbReference>
<evidence type="ECO:0000256" key="1">
    <source>
        <dbReference type="ARBA" id="ARBA00023180"/>
    </source>
</evidence>
<evidence type="ECO:0000256" key="3">
    <source>
        <dbReference type="SAM" id="Phobius"/>
    </source>
</evidence>
<dbReference type="SUPFAM" id="SSF48726">
    <property type="entry name" value="Immunoglobulin"/>
    <property type="match status" value="1"/>
</dbReference>
<dbReference type="GeneID" id="107522748"/>